<accession>A0A4Q2R7S3</accession>
<feature type="transmembrane region" description="Helical" evidence="8">
    <location>
        <begin position="22"/>
        <end position="42"/>
    </location>
</feature>
<name>A0A4Q2R7S3_9HYPH</name>
<reference evidence="9 10" key="1">
    <citation type="submission" date="2018-09" db="EMBL/GenBank/DDBJ databases">
        <authorList>
            <person name="Grouzdev D.S."/>
            <person name="Krutkina M.S."/>
        </authorList>
    </citation>
    <scope>NUCLEOTIDE SEQUENCE [LARGE SCALE GENOMIC DNA]</scope>
    <source>
        <strain evidence="9 10">RmlP001</strain>
    </source>
</reference>
<dbReference type="PANTHER" id="PTHR32196">
    <property type="entry name" value="ABC TRANSPORTER PERMEASE PROTEIN YPHD-RELATED-RELATED"/>
    <property type="match status" value="1"/>
</dbReference>
<evidence type="ECO:0000256" key="1">
    <source>
        <dbReference type="ARBA" id="ARBA00004651"/>
    </source>
</evidence>
<dbReference type="EMBL" id="QYBC01000035">
    <property type="protein sequence ID" value="RYB01544.1"/>
    <property type="molecule type" value="Genomic_DNA"/>
</dbReference>
<feature type="transmembrane region" description="Helical" evidence="8">
    <location>
        <begin position="133"/>
        <end position="151"/>
    </location>
</feature>
<feature type="transmembrane region" description="Helical" evidence="8">
    <location>
        <begin position="224"/>
        <end position="245"/>
    </location>
</feature>
<organism evidence="9 10">
    <name type="scientific">Lichenibacterium ramalinae</name>
    <dbReference type="NCBI Taxonomy" id="2316527"/>
    <lineage>
        <taxon>Bacteria</taxon>
        <taxon>Pseudomonadati</taxon>
        <taxon>Pseudomonadota</taxon>
        <taxon>Alphaproteobacteria</taxon>
        <taxon>Hyphomicrobiales</taxon>
        <taxon>Lichenihabitantaceae</taxon>
        <taxon>Lichenibacterium</taxon>
    </lineage>
</organism>
<feature type="transmembrane region" description="Helical" evidence="8">
    <location>
        <begin position="251"/>
        <end position="272"/>
    </location>
</feature>
<dbReference type="InterPro" id="IPR001851">
    <property type="entry name" value="ABC_transp_permease"/>
</dbReference>
<keyword evidence="10" id="KW-1185">Reference proteome</keyword>
<evidence type="ECO:0000313" key="10">
    <source>
        <dbReference type="Proteomes" id="UP000289411"/>
    </source>
</evidence>
<dbReference type="GO" id="GO:0005886">
    <property type="term" value="C:plasma membrane"/>
    <property type="evidence" value="ECO:0007669"/>
    <property type="project" value="UniProtKB-SubCell"/>
</dbReference>
<keyword evidence="4" id="KW-0997">Cell inner membrane</keyword>
<proteinExistence type="predicted"/>
<dbReference type="Pfam" id="PF02653">
    <property type="entry name" value="BPD_transp_2"/>
    <property type="match status" value="1"/>
</dbReference>
<comment type="subcellular location">
    <subcellularLocation>
        <location evidence="1">Cell membrane</location>
        <topology evidence="1">Multi-pass membrane protein</topology>
    </subcellularLocation>
</comment>
<keyword evidence="6 8" id="KW-1133">Transmembrane helix</keyword>
<gene>
    <name evidence="9" type="ORF">D3272_25460</name>
</gene>
<sequence>MSIKETSVPADRRSAEAPRQKVDLSGLTVLAVFLAIVVYLSLSTGSFLSTANLMAILVATSLIALVACGQTFVIITGGIDLSSGSVVALAGIVSAMAMQAHVPVALAVVIGVLVGAACGLFNGLAVTMLGMNPFIVTLASMAMARGLAFILPNGATLFGFDDSFDAIGGGLVGFFPIAGIVSLLALSIGAFILGKTVFGSEVYAVGGNREAALMTGIPVRRTLLAVYVISGALAGLGGIILAGRLDSAQPIAASGLELNAIAAVVIGGASLFGGRGSMLGTILGILLIGVINNGLTLHNVEPFWVQFIQGAVIFLAVLFDSLNNKRKASS</sequence>
<dbReference type="OrthoDB" id="6384190at2"/>
<evidence type="ECO:0000256" key="2">
    <source>
        <dbReference type="ARBA" id="ARBA00022448"/>
    </source>
</evidence>
<feature type="transmembrane region" description="Helical" evidence="8">
    <location>
        <begin position="54"/>
        <end position="74"/>
    </location>
</feature>
<reference evidence="9 10" key="2">
    <citation type="submission" date="2019-02" db="EMBL/GenBank/DDBJ databases">
        <title>'Lichenibacterium ramalinii' gen. nov. sp. nov., 'Lichenibacterium minor' gen. nov. sp. nov.</title>
        <authorList>
            <person name="Pankratov T."/>
        </authorList>
    </citation>
    <scope>NUCLEOTIDE SEQUENCE [LARGE SCALE GENOMIC DNA]</scope>
    <source>
        <strain evidence="9 10">RmlP001</strain>
    </source>
</reference>
<evidence type="ECO:0000256" key="5">
    <source>
        <dbReference type="ARBA" id="ARBA00022692"/>
    </source>
</evidence>
<evidence type="ECO:0000256" key="4">
    <source>
        <dbReference type="ARBA" id="ARBA00022519"/>
    </source>
</evidence>
<dbReference type="PANTHER" id="PTHR32196:SF21">
    <property type="entry name" value="ABC TRANSPORTER PERMEASE PROTEIN YPHD-RELATED"/>
    <property type="match status" value="1"/>
</dbReference>
<keyword evidence="7 8" id="KW-0472">Membrane</keyword>
<evidence type="ECO:0000256" key="8">
    <source>
        <dbReference type="SAM" id="Phobius"/>
    </source>
</evidence>
<dbReference type="AlphaFoldDB" id="A0A4Q2R7S3"/>
<dbReference type="RefSeq" id="WP_129222055.1">
    <property type="nucleotide sequence ID" value="NZ_QYBC01000035.1"/>
</dbReference>
<feature type="transmembrane region" description="Helical" evidence="8">
    <location>
        <begin position="303"/>
        <end position="322"/>
    </location>
</feature>
<feature type="transmembrane region" description="Helical" evidence="8">
    <location>
        <begin position="279"/>
        <end position="297"/>
    </location>
</feature>
<protein>
    <submittedName>
        <fullName evidence="9">ABC transporter permease</fullName>
    </submittedName>
</protein>
<keyword evidence="5 8" id="KW-0812">Transmembrane</keyword>
<keyword evidence="3" id="KW-1003">Cell membrane</keyword>
<evidence type="ECO:0000256" key="6">
    <source>
        <dbReference type="ARBA" id="ARBA00022989"/>
    </source>
</evidence>
<evidence type="ECO:0000256" key="7">
    <source>
        <dbReference type="ARBA" id="ARBA00023136"/>
    </source>
</evidence>
<feature type="transmembrane region" description="Helical" evidence="8">
    <location>
        <begin position="104"/>
        <end position="126"/>
    </location>
</feature>
<comment type="caution">
    <text evidence="9">The sequence shown here is derived from an EMBL/GenBank/DDBJ whole genome shotgun (WGS) entry which is preliminary data.</text>
</comment>
<dbReference type="Proteomes" id="UP000289411">
    <property type="component" value="Unassembled WGS sequence"/>
</dbReference>
<dbReference type="GO" id="GO:0022857">
    <property type="term" value="F:transmembrane transporter activity"/>
    <property type="evidence" value="ECO:0007669"/>
    <property type="project" value="InterPro"/>
</dbReference>
<evidence type="ECO:0000313" key="9">
    <source>
        <dbReference type="EMBL" id="RYB01544.1"/>
    </source>
</evidence>
<dbReference type="CDD" id="cd06579">
    <property type="entry name" value="TM_PBP1_transp_AraH_like"/>
    <property type="match status" value="1"/>
</dbReference>
<keyword evidence="2" id="KW-0813">Transport</keyword>
<feature type="transmembrane region" description="Helical" evidence="8">
    <location>
        <begin position="171"/>
        <end position="193"/>
    </location>
</feature>
<evidence type="ECO:0000256" key="3">
    <source>
        <dbReference type="ARBA" id="ARBA00022475"/>
    </source>
</evidence>